<evidence type="ECO:0000259" key="4">
    <source>
        <dbReference type="Pfam" id="PF13460"/>
    </source>
</evidence>
<keyword evidence="3" id="KW-0560">Oxidoreductase</keyword>
<evidence type="ECO:0000313" key="6">
    <source>
        <dbReference type="Proteomes" id="UP001165205"/>
    </source>
</evidence>
<dbReference type="PANTHER" id="PTHR47706:SF4">
    <property type="entry name" value="NMRA-LIKE DOMAIN-CONTAINING PROTEIN"/>
    <property type="match status" value="1"/>
</dbReference>
<dbReference type="GO" id="GO:0016491">
    <property type="term" value="F:oxidoreductase activity"/>
    <property type="evidence" value="ECO:0007669"/>
    <property type="project" value="UniProtKB-KW"/>
</dbReference>
<dbReference type="Gene3D" id="3.40.50.720">
    <property type="entry name" value="NAD(P)-binding Rossmann-like Domain"/>
    <property type="match status" value="1"/>
</dbReference>
<dbReference type="EMBL" id="BSYA01000115">
    <property type="protein sequence ID" value="GMG33300.1"/>
    <property type="molecule type" value="Genomic_DNA"/>
</dbReference>
<accession>A0AAN4YSS8</accession>
<name>A0AAN4YSS8_ASPOZ</name>
<evidence type="ECO:0000256" key="1">
    <source>
        <dbReference type="ARBA" id="ARBA00005725"/>
    </source>
</evidence>
<dbReference type="InterPro" id="IPR051609">
    <property type="entry name" value="NmrA/Isoflavone_reductase-like"/>
</dbReference>
<proteinExistence type="inferred from homology"/>
<evidence type="ECO:0000256" key="3">
    <source>
        <dbReference type="ARBA" id="ARBA00023002"/>
    </source>
</evidence>
<dbReference type="InterPro" id="IPR016040">
    <property type="entry name" value="NAD(P)-bd_dom"/>
</dbReference>
<dbReference type="AlphaFoldDB" id="A0AAN4YSS8"/>
<organism evidence="5 6">
    <name type="scientific">Aspergillus oryzae</name>
    <name type="common">Yellow koji mold</name>
    <dbReference type="NCBI Taxonomy" id="5062"/>
    <lineage>
        <taxon>Eukaryota</taxon>
        <taxon>Fungi</taxon>
        <taxon>Dikarya</taxon>
        <taxon>Ascomycota</taxon>
        <taxon>Pezizomycotina</taxon>
        <taxon>Eurotiomycetes</taxon>
        <taxon>Eurotiomycetidae</taxon>
        <taxon>Eurotiales</taxon>
        <taxon>Aspergillaceae</taxon>
        <taxon>Aspergillus</taxon>
        <taxon>Aspergillus subgen. Circumdati</taxon>
    </lineage>
</organism>
<dbReference type="Pfam" id="PF13460">
    <property type="entry name" value="NAD_binding_10"/>
    <property type="match status" value="1"/>
</dbReference>
<reference evidence="5" key="1">
    <citation type="submission" date="2023-04" db="EMBL/GenBank/DDBJ databases">
        <title>Aspergillus oryzae NBRC 4228.</title>
        <authorList>
            <person name="Ichikawa N."/>
            <person name="Sato H."/>
            <person name="Tonouchi N."/>
        </authorList>
    </citation>
    <scope>NUCLEOTIDE SEQUENCE</scope>
    <source>
        <strain evidence="5">NBRC 4228</strain>
    </source>
</reference>
<comment type="similarity">
    <text evidence="1">Belongs to the NmrA-type oxidoreductase family. Isoflavone reductase subfamily.</text>
</comment>
<evidence type="ECO:0000313" key="5">
    <source>
        <dbReference type="EMBL" id="GMG33300.1"/>
    </source>
</evidence>
<dbReference type="SUPFAM" id="SSF51735">
    <property type="entry name" value="NAD(P)-binding Rossmann-fold domains"/>
    <property type="match status" value="1"/>
</dbReference>
<protein>
    <submittedName>
        <fullName evidence="5">Unnamed protein product</fullName>
    </submittedName>
</protein>
<keyword evidence="2" id="KW-0521">NADP</keyword>
<sequence length="221" mass="24239">MTIIAVAGGTGGVGRTIVETLVQQAKHQVPKSDSLLDKIKQVQVDYNDATALARTLDQHEVHTIISAIGIISDETSQSQLTLINAAAQSSATKRFIPSDLLSIDPSIKYWLAAAELLKNTTLQFTRVIPGFFMDYWGMPAVRTNLQPFTFGIDISSCQAAIPGDGNDVICMTYTYDMAAFIVRLLDEEDWPEFSVIVGSQTTYNQLLQLAEELRGMSSIVF</sequence>
<dbReference type="InterPro" id="IPR036291">
    <property type="entry name" value="NAD(P)-bd_dom_sf"/>
</dbReference>
<dbReference type="Proteomes" id="UP001165205">
    <property type="component" value="Unassembled WGS sequence"/>
</dbReference>
<gene>
    <name evidence="5" type="ORF">Aory04_000884700</name>
</gene>
<evidence type="ECO:0000256" key="2">
    <source>
        <dbReference type="ARBA" id="ARBA00022857"/>
    </source>
</evidence>
<dbReference type="PANTHER" id="PTHR47706">
    <property type="entry name" value="NMRA-LIKE FAMILY PROTEIN"/>
    <property type="match status" value="1"/>
</dbReference>
<feature type="domain" description="NAD(P)-binding" evidence="4">
    <location>
        <begin position="8"/>
        <end position="134"/>
    </location>
</feature>
<comment type="caution">
    <text evidence="5">The sequence shown here is derived from an EMBL/GenBank/DDBJ whole genome shotgun (WGS) entry which is preliminary data.</text>
</comment>